<dbReference type="Proteomes" id="UP000319769">
    <property type="component" value="Unassembled WGS sequence"/>
</dbReference>
<comment type="caution">
    <text evidence="3">The sequence shown here is derived from an EMBL/GenBank/DDBJ whole genome shotgun (WGS) entry which is preliminary data.</text>
</comment>
<evidence type="ECO:0000313" key="3">
    <source>
        <dbReference type="EMBL" id="KAA9150512.1"/>
    </source>
</evidence>
<dbReference type="SUPFAM" id="SSF110296">
    <property type="entry name" value="Oligoxyloglucan reducing end-specific cellobiohydrolase"/>
    <property type="match status" value="1"/>
</dbReference>
<protein>
    <recommendedName>
        <fullName evidence="2">Sortilin N-terminal domain-containing protein</fullName>
    </recommendedName>
</protein>
<dbReference type="InterPro" id="IPR052025">
    <property type="entry name" value="Xyloglucanase_GH74"/>
</dbReference>
<keyword evidence="1" id="KW-0677">Repeat</keyword>
<dbReference type="PANTHER" id="PTHR43739">
    <property type="entry name" value="XYLOGLUCANASE (EUROFUNG)"/>
    <property type="match status" value="1"/>
</dbReference>
<dbReference type="Pfam" id="PF15902">
    <property type="entry name" value="Sortilin-Vps10"/>
    <property type="match status" value="1"/>
</dbReference>
<evidence type="ECO:0000259" key="2">
    <source>
        <dbReference type="Pfam" id="PF15902"/>
    </source>
</evidence>
<dbReference type="PANTHER" id="PTHR43739:SF5">
    <property type="entry name" value="EXO-ALPHA-SIALIDASE"/>
    <property type="match status" value="1"/>
</dbReference>
<keyword evidence="4" id="KW-1185">Reference proteome</keyword>
<accession>A0A5N0UL78</accession>
<evidence type="ECO:0000256" key="1">
    <source>
        <dbReference type="ARBA" id="ARBA00022737"/>
    </source>
</evidence>
<evidence type="ECO:0000313" key="4">
    <source>
        <dbReference type="Proteomes" id="UP000319769"/>
    </source>
</evidence>
<sequence length="461" mass="49699">MSPRRIAPRSPSTATVLASLPRLSWLSTLTGSPCPSESAGSSLAIMPDISSTIDADEIVDIFVGVHLRSFLPVARRPPARPGRWSRALPFPALFLPPSFTTARVAFPCARTEENPMRELLFAGTAVTRPGAVGALYRHAPGGDWEVVTDLPAENGVQAITPHPLRDNVVYAATRKGVYRSTDAGTSWHRLEVTEEQVQFWSIVVSPHDPDVLFAGTAPVGFHRSDDGGETWKKCGATHPERYEISFGGSRVMRIAFHPTDPAILYAASEINGFFVSEDGGESWRPEIEGLSKLAALPALKNTELTDDDTEGMFDGHSVCTTPAEPDAVFYICRLGIFKTTDRGKSFQDLEVGKQAPFNYTRDCRVVAGNPRSLFACFSISSRSDAGALFRSPDLGVTWHRAGPPENAKSTVMGFGTHVSDPGGLVAVTRHGQVFSTVDGAETWTELQLPADAGDAFCGAIL</sequence>
<reference evidence="3" key="1">
    <citation type="submission" date="2019-09" db="EMBL/GenBank/DDBJ databases">
        <authorList>
            <person name="Teo W.F.A."/>
            <person name="Duangmal K."/>
        </authorList>
    </citation>
    <scope>NUCLEOTIDE SEQUENCE [LARGE SCALE GENOMIC DNA]</scope>
    <source>
        <strain evidence="3">K81G1</strain>
    </source>
</reference>
<feature type="domain" description="Sortilin N-terminal" evidence="2">
    <location>
        <begin position="177"/>
        <end position="285"/>
    </location>
</feature>
<dbReference type="EMBL" id="VMNW02000116">
    <property type="protein sequence ID" value="KAA9150512.1"/>
    <property type="molecule type" value="Genomic_DNA"/>
</dbReference>
<proteinExistence type="predicted"/>
<gene>
    <name evidence="3" type="ORF">FPZ12_040960</name>
</gene>
<dbReference type="InterPro" id="IPR015943">
    <property type="entry name" value="WD40/YVTN_repeat-like_dom_sf"/>
</dbReference>
<dbReference type="GO" id="GO:0010411">
    <property type="term" value="P:xyloglucan metabolic process"/>
    <property type="evidence" value="ECO:0007669"/>
    <property type="project" value="TreeGrafter"/>
</dbReference>
<dbReference type="CDD" id="cd15482">
    <property type="entry name" value="Sialidase_non-viral"/>
    <property type="match status" value="1"/>
</dbReference>
<dbReference type="AlphaFoldDB" id="A0A5N0UL78"/>
<dbReference type="OrthoDB" id="9764804at2"/>
<organism evidence="3 4">
    <name type="scientific">Amycolatopsis acidicola</name>
    <dbReference type="NCBI Taxonomy" id="2596893"/>
    <lineage>
        <taxon>Bacteria</taxon>
        <taxon>Bacillati</taxon>
        <taxon>Actinomycetota</taxon>
        <taxon>Actinomycetes</taxon>
        <taxon>Pseudonocardiales</taxon>
        <taxon>Pseudonocardiaceae</taxon>
        <taxon>Amycolatopsis</taxon>
    </lineage>
</organism>
<name>A0A5N0UL78_9PSEU</name>
<dbReference type="InterPro" id="IPR031778">
    <property type="entry name" value="Sortilin_N"/>
</dbReference>
<dbReference type="Gene3D" id="2.130.10.10">
    <property type="entry name" value="YVTN repeat-like/Quinoprotein amine dehydrogenase"/>
    <property type="match status" value="1"/>
</dbReference>